<sequence length="250" mass="28394">MRRLQSFKTPSRLNEKLKFSNKSNNINDATINNGTKFVPNISAFDSNEVLNNSSQTNDISLRNIKFDEKSDLEEVERTNSLQSFDLPSIKVIKRFEALNKSGKQILIYDQSNNISAEPIIDNRTVGVCNHIAESRIENIHSKLEGWSVFQLPKYMPESKKNCYEISKNSIPTLLHDTPSGSIGKLIFRRDGNMDLYLNSSKDEECTSFKIDCISKDNSEQFIAAFSKINELINLGKCDSLLIATPKIQKY</sequence>
<reference evidence="2 3" key="3">
    <citation type="submission" date="2017-10" db="EMBL/GenBank/DDBJ databases">
        <title>Consistent, comparative and evidence-based genome annotation and re-annotation for the closely-related species, Cryptosporidium parvum, C. hominis and C. tyzzeri.</title>
        <authorList>
            <person name="Baptista R.P."/>
            <person name="Li Y."/>
            <person name="Sateriale A."/>
            <person name="Striepen B."/>
            <person name="Kissinger J.C."/>
        </authorList>
    </citation>
    <scope>NUCLEOTIDE SEQUENCE [LARGE SCALE GENOMIC DNA]</scope>
    <source>
        <strain evidence="2">30976</strain>
    </source>
</reference>
<proteinExistence type="predicted"/>
<dbReference type="EMBL" id="LN877951">
    <property type="protein sequence ID" value="CUV06112.1"/>
    <property type="molecule type" value="Genomic_DNA"/>
</dbReference>
<evidence type="ECO:0000313" key="3">
    <source>
        <dbReference type="Proteomes" id="UP001429100"/>
    </source>
</evidence>
<dbReference type="VEuPathDB" id="CryptoDB:Chro.50261"/>
<dbReference type="VEuPathDB" id="CryptoDB:CHUDEA5_1230"/>
<dbReference type="VEuPathDB" id="CryptoDB:GY17_00003571"/>
<evidence type="ECO:0000313" key="2">
    <source>
        <dbReference type="EMBL" id="PPS93442.1"/>
    </source>
</evidence>
<dbReference type="EMBL" id="JTAI01000011">
    <property type="protein sequence ID" value="PPS93442.1"/>
    <property type="molecule type" value="Genomic_DNA"/>
</dbReference>
<reference evidence="2 3" key="1">
    <citation type="submission" date="2014-11" db="EMBL/GenBank/DDBJ databases">
        <title>Comparative genomic analysis of Cryptosporidium hominis reveals occurrence of genetic recombination in virulent subtypes.</title>
        <authorList>
            <person name="Guo Y."/>
            <person name="Tang K."/>
            <person name="Frace M."/>
            <person name="Li N."/>
            <person name="Roellig D.M."/>
            <person name="Sammons S."/>
            <person name="Knipe K."/>
            <person name="Rowe L."/>
            <person name="Feng Y."/>
            <person name="Xiao L."/>
        </authorList>
    </citation>
    <scope>NUCLEOTIDE SEQUENCE [LARGE SCALE GENOMIC DNA]</scope>
    <source>
        <strain evidence="2">30976</strain>
    </source>
</reference>
<accession>A0A0S4TF33</accession>
<dbReference type="AlphaFoldDB" id="A0A0S4TF33"/>
<dbReference type="OrthoDB" id="341767at2759"/>
<keyword evidence="3" id="KW-1185">Reference proteome</keyword>
<dbReference type="VEuPathDB" id="CryptoDB:ChTU502y2012_386g0010"/>
<evidence type="ECO:0000313" key="1">
    <source>
        <dbReference type="EMBL" id="CUV06112.1"/>
    </source>
</evidence>
<gene>
    <name evidence="1" type="ORF">CHUDEA5_1230</name>
    <name evidence="2" type="ORF">GY17_00003571</name>
</gene>
<dbReference type="Proteomes" id="UP001429100">
    <property type="component" value="Unassembled WGS sequence"/>
</dbReference>
<name>A0A0S4TF33_CRYHO</name>
<dbReference type="Proteomes" id="UP000199752">
    <property type="component" value="Chromosome 5"/>
</dbReference>
<protein>
    <submittedName>
        <fullName evidence="1">Uncharacterized protein</fullName>
    </submittedName>
</protein>
<reference evidence="1" key="2">
    <citation type="submission" date="2015-08" db="EMBL/GenBank/DDBJ databases">
        <authorList>
            <person name="Babu N.S."/>
            <person name="Beckwith C.J."/>
            <person name="Beseler K.G."/>
            <person name="Brison A."/>
            <person name="Carone J.V."/>
            <person name="Caskin T.P."/>
            <person name="Diamond M."/>
            <person name="Durham M.E."/>
            <person name="Foxe J.M."/>
            <person name="Go M."/>
            <person name="Henderson B.A."/>
            <person name="Jones I.B."/>
            <person name="McGettigan J.A."/>
            <person name="Micheletti S.J."/>
            <person name="Nasrallah M.E."/>
            <person name="Ortiz D."/>
            <person name="Piller C.R."/>
            <person name="Privatt S.R."/>
            <person name="Schneider S.L."/>
            <person name="Sharp S."/>
            <person name="Smith T.C."/>
            <person name="Stanton J.D."/>
            <person name="Ullery H.E."/>
            <person name="Wilson R.J."/>
            <person name="Serrano M.G."/>
            <person name="Buck G."/>
            <person name="Lee V."/>
            <person name="Wang Y."/>
            <person name="Carvalho R."/>
            <person name="Voegtly L."/>
            <person name="Shi R."/>
            <person name="Duckworth R."/>
            <person name="Johnson A."/>
            <person name="Loviza R."/>
            <person name="Walstead R."/>
            <person name="Shah Z."/>
            <person name="Kiflezghi M."/>
            <person name="Wade K."/>
            <person name="Ball S.L."/>
            <person name="Bradley K.W."/>
            <person name="Asai D.J."/>
            <person name="Bowman C.A."/>
            <person name="Russell D.A."/>
            <person name="Pope W.H."/>
            <person name="Jacobs-Sera D."/>
            <person name="Hendrix R.W."/>
            <person name="Hatfull G.F."/>
        </authorList>
    </citation>
    <scope>NUCLEOTIDE SEQUENCE [LARGE SCALE GENOMIC DNA]</scope>
</reference>
<organism evidence="1">
    <name type="scientific">Cryptosporidium hominis</name>
    <dbReference type="NCBI Taxonomy" id="237895"/>
    <lineage>
        <taxon>Eukaryota</taxon>
        <taxon>Sar</taxon>
        <taxon>Alveolata</taxon>
        <taxon>Apicomplexa</taxon>
        <taxon>Conoidasida</taxon>
        <taxon>Coccidia</taxon>
        <taxon>Eucoccidiorida</taxon>
        <taxon>Eimeriorina</taxon>
        <taxon>Cryptosporidiidae</taxon>
        <taxon>Cryptosporidium</taxon>
    </lineage>
</organism>